<keyword evidence="2" id="KW-1185">Reference proteome</keyword>
<accession>A0A646KK74</accession>
<name>A0A646KK74_STRJU</name>
<dbReference type="Pfam" id="PF13646">
    <property type="entry name" value="HEAT_2"/>
    <property type="match status" value="1"/>
</dbReference>
<dbReference type="Gene3D" id="1.25.10.10">
    <property type="entry name" value="Leucine-rich Repeat Variant"/>
    <property type="match status" value="1"/>
</dbReference>
<dbReference type="InterPro" id="IPR011989">
    <property type="entry name" value="ARM-like"/>
</dbReference>
<evidence type="ECO:0008006" key="3">
    <source>
        <dbReference type="Google" id="ProtNLM"/>
    </source>
</evidence>
<dbReference type="AlphaFoldDB" id="A0A646KK74"/>
<gene>
    <name evidence="1" type="ORF">FF041_21450</name>
</gene>
<protein>
    <recommendedName>
        <fullName evidence="3">HEAT repeat domain-containing protein</fullName>
    </recommendedName>
</protein>
<organism evidence="1 2">
    <name type="scientific">Streptomyces jumonjinensis</name>
    <dbReference type="NCBI Taxonomy" id="1945"/>
    <lineage>
        <taxon>Bacteria</taxon>
        <taxon>Bacillati</taxon>
        <taxon>Actinomycetota</taxon>
        <taxon>Actinomycetes</taxon>
        <taxon>Kitasatosporales</taxon>
        <taxon>Streptomycetaceae</taxon>
        <taxon>Streptomyces</taxon>
    </lineage>
</organism>
<reference evidence="1 2" key="1">
    <citation type="submission" date="2019-05" db="EMBL/GenBank/DDBJ databases">
        <title>Comparative genomics and metabolomics analyses of clavulanic acid producing Streptomyces species provides insight into specialized metabolism and evolution of beta-lactam biosynthetic gene clusters.</title>
        <authorList>
            <person name="Moore M.A."/>
            <person name="Cruz-Morales P."/>
            <person name="Barona Gomez F."/>
            <person name="Kapil T."/>
        </authorList>
    </citation>
    <scope>NUCLEOTIDE SEQUENCE [LARGE SCALE GENOMIC DNA]</scope>
    <source>
        <strain evidence="1 2">NRRL 5741</strain>
    </source>
</reference>
<sequence length="713" mass="74420">MDLEQLFAGLDSVRWGDVDHAYGEADDLPGIMRALAGDEQQARDALDELWSSILHQGTVYAATAEAVPFLARLVAAGVHPVELLVLLGGIAESEDAYGLPEPGACRAAVVDQLPLILPLFESGDPEVRRAAVWAAGRAGSVSVLPALRRGWRRAEEAPGVRAELLAALAHLDPEGTAATATAAVSADAPDRLRMVALLVCVDLGLPWTPAHQDAMVSLLPAGPHVVDRFDLQRNEPLHYTVHRLLLRDTDRDRSAAYDLIEAALRLPGAEARGEALWAAEHACLISRSAPGRLAGALLSLLADPSFTDTASLLPVLGKLGDQAAGAAPALAALAAMDGEPADRALEVLVRVAPEQAGPLLARDLGRRERTMRAVTGLSGLRPALPLPYGPELVNAIRIRLTEIAGSDEPRGGDAAELAVLLLGWGRQAAAALPEVTAVFQRHPARVARALAAVCPPEHRDETADLLRRAAESGDPDDRYEAADALRALTGETGPLVSVLKEVLAEGARQELPRTAGELGSDGLVLVPHLRAALTPQGDGPRSNPAMNADVQTALALWRLTGDAAEAVAVLGGVLAEAADGMWTRWPVANAARAAACIGAAGAALAPALGPLLDDPVQAPGAVIALRSLGHGLDDARAADLLLSSAERNAEWATALDALGALGPGVLTPEVRARLTALAEGDLRVVDSGLEPEIVPQDERLRIRARELLAAAKD</sequence>
<dbReference type="Proteomes" id="UP000419138">
    <property type="component" value="Unassembled WGS sequence"/>
</dbReference>
<dbReference type="EMBL" id="VCLA01000156">
    <property type="protein sequence ID" value="MQT02672.1"/>
    <property type="molecule type" value="Genomic_DNA"/>
</dbReference>
<proteinExistence type="predicted"/>
<dbReference type="RefSeq" id="WP_153524299.1">
    <property type="nucleotide sequence ID" value="NZ_JBEPDZ010000009.1"/>
</dbReference>
<dbReference type="SUPFAM" id="SSF48371">
    <property type="entry name" value="ARM repeat"/>
    <property type="match status" value="1"/>
</dbReference>
<comment type="caution">
    <text evidence="1">The sequence shown here is derived from an EMBL/GenBank/DDBJ whole genome shotgun (WGS) entry which is preliminary data.</text>
</comment>
<dbReference type="InterPro" id="IPR016024">
    <property type="entry name" value="ARM-type_fold"/>
</dbReference>
<dbReference type="OrthoDB" id="292843at2"/>
<evidence type="ECO:0000313" key="1">
    <source>
        <dbReference type="EMBL" id="MQT02672.1"/>
    </source>
</evidence>
<evidence type="ECO:0000313" key="2">
    <source>
        <dbReference type="Proteomes" id="UP000419138"/>
    </source>
</evidence>